<proteinExistence type="predicted"/>
<keyword evidence="1" id="KW-1133">Transmembrane helix</keyword>
<keyword evidence="3" id="KW-1185">Reference proteome</keyword>
<keyword evidence="1" id="KW-0812">Transmembrane</keyword>
<accession>A0A9Q9DTA0</accession>
<organism evidence="2 3">
    <name type="scientific">Curvularia clavata</name>
    <dbReference type="NCBI Taxonomy" id="95742"/>
    <lineage>
        <taxon>Eukaryota</taxon>
        <taxon>Fungi</taxon>
        <taxon>Dikarya</taxon>
        <taxon>Ascomycota</taxon>
        <taxon>Pezizomycotina</taxon>
        <taxon>Dothideomycetes</taxon>
        <taxon>Pleosporomycetidae</taxon>
        <taxon>Pleosporales</taxon>
        <taxon>Pleosporineae</taxon>
        <taxon>Pleosporaceae</taxon>
        <taxon>Curvularia</taxon>
    </lineage>
</organism>
<dbReference type="OrthoDB" id="18595at2759"/>
<dbReference type="Proteomes" id="UP001056012">
    <property type="component" value="Chromosome 5"/>
</dbReference>
<feature type="transmembrane region" description="Helical" evidence="1">
    <location>
        <begin position="172"/>
        <end position="194"/>
    </location>
</feature>
<protein>
    <submittedName>
        <fullName evidence="2">Uncharacterized protein</fullName>
    </submittedName>
</protein>
<gene>
    <name evidence="2" type="ORF">yc1106_06872</name>
</gene>
<feature type="transmembrane region" description="Helical" evidence="1">
    <location>
        <begin position="143"/>
        <end position="160"/>
    </location>
</feature>
<dbReference type="VEuPathDB" id="FungiDB:yc1106_06872"/>
<reference evidence="2" key="1">
    <citation type="submission" date="2021-12" db="EMBL/GenBank/DDBJ databases">
        <title>Curvularia clavata genome.</title>
        <authorList>
            <person name="Cao Y."/>
        </authorList>
    </citation>
    <scope>NUCLEOTIDE SEQUENCE</scope>
    <source>
        <strain evidence="2">Yc1106</strain>
    </source>
</reference>
<evidence type="ECO:0000313" key="2">
    <source>
        <dbReference type="EMBL" id="USP79598.1"/>
    </source>
</evidence>
<name>A0A9Q9DTA0_CURCL</name>
<evidence type="ECO:0000256" key="1">
    <source>
        <dbReference type="SAM" id="Phobius"/>
    </source>
</evidence>
<feature type="transmembrane region" description="Helical" evidence="1">
    <location>
        <begin position="20"/>
        <end position="44"/>
    </location>
</feature>
<dbReference type="AlphaFoldDB" id="A0A9Q9DTA0"/>
<feature type="transmembrane region" description="Helical" evidence="1">
    <location>
        <begin position="75"/>
        <end position="100"/>
    </location>
</feature>
<dbReference type="EMBL" id="CP089278">
    <property type="protein sequence ID" value="USP79598.1"/>
    <property type="molecule type" value="Genomic_DNA"/>
</dbReference>
<keyword evidence="1" id="KW-0472">Membrane</keyword>
<sequence length="338" mass="37418">MDIPGYNAVVTYTTPPNNYVGATVFLSYIVAALYVSFTITWSLYSQYTSIFNAPASKKDEKLDAARTARARHIKIYAFLASLSFASISYHMLMFLVTHYLEWSGNKTQGLSDVKIEQFKRWMLESTLFQDFAQDLVKNAPNAVWTQTAILATWFWTIYVAQRARARRYDASVMRTYTLLSQILPMSFTVLLFLIQLHLSSPDIQSAKIAQDPAKSSSVPKRRKPIASLQIPNILLNASLLALPALRTNSVFSVLLLMQRSILLLPHFSFMSLRDADVVKCITVSGGFVVANLAMLKKDLGVGGVLGSLGDGGYAIKALSWDAIFGLVTYAVLGWAGGV</sequence>
<evidence type="ECO:0000313" key="3">
    <source>
        <dbReference type="Proteomes" id="UP001056012"/>
    </source>
</evidence>